<dbReference type="SUPFAM" id="SSF158472">
    <property type="entry name" value="HAMP domain-like"/>
    <property type="match status" value="1"/>
</dbReference>
<dbReference type="AlphaFoldDB" id="A0A895Y8Y1"/>
<dbReference type="GO" id="GO:0005886">
    <property type="term" value="C:plasma membrane"/>
    <property type="evidence" value="ECO:0007669"/>
    <property type="project" value="UniProtKB-SubCell"/>
</dbReference>
<dbReference type="InterPro" id="IPR003594">
    <property type="entry name" value="HATPase_dom"/>
</dbReference>
<comment type="catalytic activity">
    <reaction evidence="1">
        <text>ATP + protein L-histidine = ADP + protein N-phospho-L-histidine.</text>
        <dbReference type="EC" id="2.7.13.3"/>
    </reaction>
</comment>
<dbReference type="Pfam" id="PF00512">
    <property type="entry name" value="HisKA"/>
    <property type="match status" value="1"/>
</dbReference>
<evidence type="ECO:0000256" key="3">
    <source>
        <dbReference type="ARBA" id="ARBA00012438"/>
    </source>
</evidence>
<keyword evidence="7 15" id="KW-0418">Kinase</keyword>
<dbReference type="GO" id="GO:0000155">
    <property type="term" value="F:phosphorelay sensor kinase activity"/>
    <property type="evidence" value="ECO:0007669"/>
    <property type="project" value="InterPro"/>
</dbReference>
<dbReference type="Gene3D" id="6.10.340.10">
    <property type="match status" value="1"/>
</dbReference>
<dbReference type="Pfam" id="PF02518">
    <property type="entry name" value="HATPase_c"/>
    <property type="match status" value="1"/>
</dbReference>
<protein>
    <recommendedName>
        <fullName evidence="3">histidine kinase</fullName>
        <ecNumber evidence="3">2.7.13.3</ecNumber>
    </recommendedName>
</protein>
<dbReference type="PRINTS" id="PR00344">
    <property type="entry name" value="BCTRLSENSOR"/>
</dbReference>
<keyword evidence="5" id="KW-0808">Transferase</keyword>
<evidence type="ECO:0000313" key="15">
    <source>
        <dbReference type="EMBL" id="QSB12775.1"/>
    </source>
</evidence>
<evidence type="ECO:0000259" key="13">
    <source>
        <dbReference type="PROSITE" id="PS50109"/>
    </source>
</evidence>
<dbReference type="InterPro" id="IPR036890">
    <property type="entry name" value="HATPase_C_sf"/>
</dbReference>
<comment type="subcellular location">
    <subcellularLocation>
        <location evidence="2">Cell membrane</location>
    </subcellularLocation>
</comment>
<dbReference type="InterPro" id="IPR003661">
    <property type="entry name" value="HisK_dim/P_dom"/>
</dbReference>
<evidence type="ECO:0000259" key="14">
    <source>
        <dbReference type="PROSITE" id="PS50885"/>
    </source>
</evidence>
<keyword evidence="4" id="KW-0597">Phosphoprotein</keyword>
<dbReference type="PANTHER" id="PTHR45436">
    <property type="entry name" value="SENSOR HISTIDINE KINASE YKOH"/>
    <property type="match status" value="1"/>
</dbReference>
<dbReference type="SUPFAM" id="SSF55874">
    <property type="entry name" value="ATPase domain of HSP90 chaperone/DNA topoisomerase II/histidine kinase"/>
    <property type="match status" value="1"/>
</dbReference>
<dbReference type="EC" id="2.7.13.3" evidence="3"/>
<dbReference type="Pfam" id="PF00672">
    <property type="entry name" value="HAMP"/>
    <property type="match status" value="1"/>
</dbReference>
<name>A0A895Y8Y1_9ACTN</name>
<dbReference type="CDD" id="cd06225">
    <property type="entry name" value="HAMP"/>
    <property type="match status" value="1"/>
</dbReference>
<evidence type="ECO:0000256" key="2">
    <source>
        <dbReference type="ARBA" id="ARBA00004236"/>
    </source>
</evidence>
<dbReference type="SMART" id="SM00387">
    <property type="entry name" value="HATPase_c"/>
    <property type="match status" value="1"/>
</dbReference>
<evidence type="ECO:0000256" key="8">
    <source>
        <dbReference type="ARBA" id="ARBA00022989"/>
    </source>
</evidence>
<dbReference type="PROSITE" id="PS50109">
    <property type="entry name" value="HIS_KIN"/>
    <property type="match status" value="1"/>
</dbReference>
<dbReference type="Gene3D" id="3.30.565.10">
    <property type="entry name" value="Histidine kinase-like ATPase, C-terminal domain"/>
    <property type="match status" value="1"/>
</dbReference>
<dbReference type="FunFam" id="1.10.287.130:FF:000001">
    <property type="entry name" value="Two-component sensor histidine kinase"/>
    <property type="match status" value="1"/>
</dbReference>
<evidence type="ECO:0000256" key="7">
    <source>
        <dbReference type="ARBA" id="ARBA00022777"/>
    </source>
</evidence>
<evidence type="ECO:0000256" key="6">
    <source>
        <dbReference type="ARBA" id="ARBA00022692"/>
    </source>
</evidence>
<dbReference type="RefSeq" id="WP_239674818.1">
    <property type="nucleotide sequence ID" value="NZ_CP070499.1"/>
</dbReference>
<dbReference type="InterPro" id="IPR005467">
    <property type="entry name" value="His_kinase_dom"/>
</dbReference>
<dbReference type="Proteomes" id="UP000662857">
    <property type="component" value="Chromosome"/>
</dbReference>
<evidence type="ECO:0000256" key="12">
    <source>
        <dbReference type="SAM" id="Phobius"/>
    </source>
</evidence>
<dbReference type="PANTHER" id="PTHR45436:SF5">
    <property type="entry name" value="SENSOR HISTIDINE KINASE TRCS"/>
    <property type="match status" value="1"/>
</dbReference>
<dbReference type="PROSITE" id="PS50885">
    <property type="entry name" value="HAMP"/>
    <property type="match status" value="1"/>
</dbReference>
<evidence type="ECO:0000256" key="9">
    <source>
        <dbReference type="ARBA" id="ARBA00023012"/>
    </source>
</evidence>
<proteinExistence type="predicted"/>
<dbReference type="SMART" id="SM00388">
    <property type="entry name" value="HisKA"/>
    <property type="match status" value="1"/>
</dbReference>
<dbReference type="InterPro" id="IPR050428">
    <property type="entry name" value="TCS_sensor_his_kinase"/>
</dbReference>
<accession>A0A895Y8Y1</accession>
<dbReference type="InterPro" id="IPR036097">
    <property type="entry name" value="HisK_dim/P_sf"/>
</dbReference>
<dbReference type="CDD" id="cd00075">
    <property type="entry name" value="HATPase"/>
    <property type="match status" value="1"/>
</dbReference>
<feature type="domain" description="Histidine kinase" evidence="13">
    <location>
        <begin position="276"/>
        <end position="503"/>
    </location>
</feature>
<feature type="transmembrane region" description="Helical" evidence="12">
    <location>
        <begin position="187"/>
        <end position="206"/>
    </location>
</feature>
<evidence type="ECO:0000256" key="11">
    <source>
        <dbReference type="SAM" id="MobiDB-lite"/>
    </source>
</evidence>
<evidence type="ECO:0000256" key="10">
    <source>
        <dbReference type="ARBA" id="ARBA00023136"/>
    </source>
</evidence>
<dbReference type="CDD" id="cd00082">
    <property type="entry name" value="HisKA"/>
    <property type="match status" value="1"/>
</dbReference>
<dbReference type="EMBL" id="CP070499">
    <property type="protein sequence ID" value="QSB12775.1"/>
    <property type="molecule type" value="Genomic_DNA"/>
</dbReference>
<gene>
    <name evidence="15" type="ORF">JQS43_13860</name>
</gene>
<evidence type="ECO:0000256" key="5">
    <source>
        <dbReference type="ARBA" id="ARBA00022679"/>
    </source>
</evidence>
<keyword evidence="8 12" id="KW-1133">Transmembrane helix</keyword>
<feature type="region of interest" description="Disordered" evidence="11">
    <location>
        <begin position="366"/>
        <end position="388"/>
    </location>
</feature>
<dbReference type="KEGG" id="nhy:JQS43_13860"/>
<evidence type="ECO:0000313" key="16">
    <source>
        <dbReference type="Proteomes" id="UP000662857"/>
    </source>
</evidence>
<reference evidence="15" key="1">
    <citation type="submission" date="2021-02" db="EMBL/GenBank/DDBJ databases">
        <title>Natrosporangium hydrolyticum gen. nov., sp. nov, a haloalkaliphilic actinobacterium from a soda solonchak soil.</title>
        <authorList>
            <person name="Sorokin D.Y."/>
            <person name="Khijniak T.V."/>
            <person name="Zakharycheva A.P."/>
            <person name="Boueva O.V."/>
            <person name="Ariskina E.V."/>
            <person name="Hahnke R.L."/>
            <person name="Bunk B."/>
            <person name="Sproer C."/>
            <person name="Schumann P."/>
            <person name="Evtushenko L.I."/>
            <person name="Kublanov I.V."/>
        </authorList>
    </citation>
    <scope>NUCLEOTIDE SEQUENCE</scope>
    <source>
        <strain evidence="15">DSM 106523</strain>
    </source>
</reference>
<evidence type="ECO:0000256" key="1">
    <source>
        <dbReference type="ARBA" id="ARBA00000085"/>
    </source>
</evidence>
<organism evidence="15 16">
    <name type="scientific">Natronosporangium hydrolyticum</name>
    <dbReference type="NCBI Taxonomy" id="2811111"/>
    <lineage>
        <taxon>Bacteria</taxon>
        <taxon>Bacillati</taxon>
        <taxon>Actinomycetota</taxon>
        <taxon>Actinomycetes</taxon>
        <taxon>Micromonosporales</taxon>
        <taxon>Micromonosporaceae</taxon>
        <taxon>Natronosporangium</taxon>
    </lineage>
</organism>
<keyword evidence="16" id="KW-1185">Reference proteome</keyword>
<dbReference type="InterPro" id="IPR004358">
    <property type="entry name" value="Sig_transdc_His_kin-like_C"/>
</dbReference>
<dbReference type="SMART" id="SM00304">
    <property type="entry name" value="HAMP"/>
    <property type="match status" value="1"/>
</dbReference>
<keyword evidence="9" id="KW-0902">Two-component regulatory system</keyword>
<keyword evidence="6 12" id="KW-0812">Transmembrane</keyword>
<sequence>MKLPGAMSLRARLLLIAVGLLAVSLVAGNTVAIGALERQQINRIDEQLESLAELLALAPYAESVPPVRPSPALEPVVADQLTGLLGVSYIAYLLPDGTVIRDEALLGGLTAATGPELAGVDPTGVAGEVFDAGSVAGDDLWRVVVVPLQPSRETVGQEHGLPAGAGVVVAASRAEADATVAQLRRTMLVVGGVLVAVLAIVGWFAVGAGLRPLRRIEATAGAIAAGDLTQRVPQRAGPGTEVGRLSAALNGMLGQLERAFAARAESESRMRRFVADVSHELRTPLFGIRGFTELYRMGGLPERSDVDRTMGRIEREASRLAQLAEDLLLLARLDEEAAGGPPALLRAPMDLRTVAADAYHDLRGLDPSRPVTLTGPGGGPAGSAPVSADEARLRQVVVNLAGNAVAHTPAGTPVRVGVGVADGIAVLEIADQGPGMTAEVAGRVFDRFYRADNSRTREGVPAGGGGLGLSIAWSLVAAHGGRIELATAPGEGAIFRLLLPLERATPG</sequence>
<dbReference type="InterPro" id="IPR003660">
    <property type="entry name" value="HAMP_dom"/>
</dbReference>
<dbReference type="Gene3D" id="1.10.287.130">
    <property type="match status" value="1"/>
</dbReference>
<dbReference type="SUPFAM" id="SSF47384">
    <property type="entry name" value="Homodimeric domain of signal transducing histidine kinase"/>
    <property type="match status" value="1"/>
</dbReference>
<feature type="domain" description="HAMP" evidence="14">
    <location>
        <begin position="207"/>
        <end position="261"/>
    </location>
</feature>
<evidence type="ECO:0000256" key="4">
    <source>
        <dbReference type="ARBA" id="ARBA00022553"/>
    </source>
</evidence>
<keyword evidence="10 12" id="KW-0472">Membrane</keyword>